<evidence type="ECO:0000313" key="2">
    <source>
        <dbReference type="EMBL" id="MDL0088414.1"/>
    </source>
</evidence>
<comment type="caution">
    <text evidence="2">The sequence shown here is derived from an EMBL/GenBank/DDBJ whole genome shotgun (WGS) entry which is preliminary data.</text>
</comment>
<dbReference type="RefSeq" id="WP_284937062.1">
    <property type="nucleotide sequence ID" value="NZ_JANURM010000002.1"/>
</dbReference>
<keyword evidence="1" id="KW-0472">Membrane</keyword>
<keyword evidence="1" id="KW-0812">Transmembrane</keyword>
<sequence>MKTRRFMVYSLIYLILITALVYVLDGGDYTLKLLGYELSLPVALWFALPVAVFALLALLHMIYHSISFYAYKRNIKKDTELYADFAKEIFLALPSNKEFKTEIFKTSSAITRILSPWGLYRDVGLDNDELSAVISAVKSAQNGEVVELKRFKLLKDNPLFIKNELNKIENLKDYYLEILKNGETNESLKQAAYKKLIAVGGFADIKKFSINERSSDDVMAVIERFVNDDLSVSADEIFEILDDDKISAAQYTKSAVMLKDKLKPESFKSIFERLRATHQDAEEAYLFVLYDLGLLDELREILANSDADEHIKIKTMLFLRDNSKIVPIWLFFK</sequence>
<keyword evidence="3" id="KW-1185">Reference proteome</keyword>
<evidence type="ECO:0000313" key="3">
    <source>
        <dbReference type="Proteomes" id="UP001173801"/>
    </source>
</evidence>
<organism evidence="2 3">
    <name type="scientific">Campylobacter gastrosuis</name>
    <dbReference type="NCBI Taxonomy" id="2974576"/>
    <lineage>
        <taxon>Bacteria</taxon>
        <taxon>Pseudomonadati</taxon>
        <taxon>Campylobacterota</taxon>
        <taxon>Epsilonproteobacteria</taxon>
        <taxon>Campylobacterales</taxon>
        <taxon>Campylobacteraceae</taxon>
        <taxon>Campylobacter</taxon>
    </lineage>
</organism>
<protein>
    <submittedName>
        <fullName evidence="2">LapA family protein</fullName>
    </submittedName>
</protein>
<keyword evidence="1" id="KW-1133">Transmembrane helix</keyword>
<accession>A0ABT7HPU6</accession>
<reference evidence="2" key="2">
    <citation type="journal article" date="2023" name="Microorganisms">
        <title>Isolation and Genomic Characteristics of Cat-Borne Campylobacter felis sp. nov. and Sheep-Borne Campylobacter ovis sp. nov.</title>
        <authorList>
            <person name="Wang H."/>
            <person name="Li Y."/>
            <person name="Gu Y."/>
            <person name="Zhou G."/>
            <person name="Chen X."/>
            <person name="Zhang X."/>
            <person name="Shao Z."/>
            <person name="Zhang J."/>
            <person name="Zhang M."/>
        </authorList>
    </citation>
    <scope>NUCLEOTIDE SEQUENCE</scope>
    <source>
        <strain evidence="2">PS10</strain>
    </source>
</reference>
<feature type="transmembrane region" description="Helical" evidence="1">
    <location>
        <begin position="7"/>
        <end position="24"/>
    </location>
</feature>
<gene>
    <name evidence="2" type="ORF">NYG85_03355</name>
</gene>
<proteinExistence type="predicted"/>
<evidence type="ECO:0000256" key="1">
    <source>
        <dbReference type="SAM" id="Phobius"/>
    </source>
</evidence>
<name>A0ABT7HPU6_9BACT</name>
<feature type="transmembrane region" description="Helical" evidence="1">
    <location>
        <begin position="44"/>
        <end position="63"/>
    </location>
</feature>
<reference evidence="2" key="1">
    <citation type="submission" date="2022-08" db="EMBL/GenBank/DDBJ databases">
        <authorList>
            <person name="Wang H."/>
        </authorList>
    </citation>
    <scope>NUCLEOTIDE SEQUENCE</scope>
    <source>
        <strain evidence="2">PS10</strain>
    </source>
</reference>
<dbReference type="EMBL" id="JANURM010000002">
    <property type="protein sequence ID" value="MDL0088414.1"/>
    <property type="molecule type" value="Genomic_DNA"/>
</dbReference>
<dbReference type="Proteomes" id="UP001173801">
    <property type="component" value="Unassembled WGS sequence"/>
</dbReference>